<dbReference type="Proteomes" id="UP000283530">
    <property type="component" value="Unassembled WGS sequence"/>
</dbReference>
<dbReference type="EMBL" id="QPKB01000003">
    <property type="protein sequence ID" value="RWR79126.1"/>
    <property type="molecule type" value="Genomic_DNA"/>
</dbReference>
<protein>
    <submittedName>
        <fullName evidence="1">Uncharacterized protein</fullName>
    </submittedName>
</protein>
<dbReference type="AlphaFoldDB" id="A0A443NKT7"/>
<reference evidence="1 2" key="1">
    <citation type="journal article" date="2019" name="Nat. Plants">
        <title>Stout camphor tree genome fills gaps in understanding of flowering plant genome evolution.</title>
        <authorList>
            <person name="Chaw S.M."/>
            <person name="Liu Y.C."/>
            <person name="Wu Y.W."/>
            <person name="Wang H.Y."/>
            <person name="Lin C.I."/>
            <person name="Wu C.S."/>
            <person name="Ke H.M."/>
            <person name="Chang L.Y."/>
            <person name="Hsu C.Y."/>
            <person name="Yang H.T."/>
            <person name="Sudianto E."/>
            <person name="Hsu M.H."/>
            <person name="Wu K.P."/>
            <person name="Wang L.N."/>
            <person name="Leebens-Mack J.H."/>
            <person name="Tsai I.J."/>
        </authorList>
    </citation>
    <scope>NUCLEOTIDE SEQUENCE [LARGE SCALE GENOMIC DNA]</scope>
    <source>
        <strain evidence="2">cv. Chaw 1501</strain>
        <tissue evidence="1">Young leaves</tissue>
    </source>
</reference>
<proteinExistence type="predicted"/>
<comment type="caution">
    <text evidence="1">The sequence shown here is derived from an EMBL/GenBank/DDBJ whole genome shotgun (WGS) entry which is preliminary data.</text>
</comment>
<keyword evidence="2" id="KW-1185">Reference proteome</keyword>
<accession>A0A443NKT7</accession>
<name>A0A443NKT7_9MAGN</name>
<dbReference type="PANTHER" id="PTHR35465">
    <property type="entry name" value="CAVEOLIN-1 PROTEIN"/>
    <property type="match status" value="1"/>
</dbReference>
<dbReference type="PANTHER" id="PTHR35465:SF1">
    <property type="entry name" value="PHOSPHATIDYLINOSITOL-GLYCAN BIOSYNTHESIS CLASS X PROTEIN"/>
    <property type="match status" value="1"/>
</dbReference>
<evidence type="ECO:0000313" key="1">
    <source>
        <dbReference type="EMBL" id="RWR79126.1"/>
    </source>
</evidence>
<organism evidence="1 2">
    <name type="scientific">Cinnamomum micranthum f. kanehirae</name>
    <dbReference type="NCBI Taxonomy" id="337451"/>
    <lineage>
        <taxon>Eukaryota</taxon>
        <taxon>Viridiplantae</taxon>
        <taxon>Streptophyta</taxon>
        <taxon>Embryophyta</taxon>
        <taxon>Tracheophyta</taxon>
        <taxon>Spermatophyta</taxon>
        <taxon>Magnoliopsida</taxon>
        <taxon>Magnoliidae</taxon>
        <taxon>Laurales</taxon>
        <taxon>Lauraceae</taxon>
        <taxon>Cinnamomum</taxon>
    </lineage>
</organism>
<gene>
    <name evidence="1" type="ORF">CKAN_00768700</name>
</gene>
<sequence>MTMDYTLMLRVCILLYLHVFVINCLPVDVKVLNVGEEIKQETLPLQMGHRRYQLHGLKASMWYEVKISYPASIPASFSLQLQRDKSYIGSNMKRRLLNTEKLIFKADYNLLSEHSEVHVLLTVEPGGVVAMPHVQERQYVIFNIEGKL</sequence>
<dbReference type="OrthoDB" id="3360032at2759"/>
<evidence type="ECO:0000313" key="2">
    <source>
        <dbReference type="Proteomes" id="UP000283530"/>
    </source>
</evidence>